<evidence type="ECO:0000313" key="1">
    <source>
        <dbReference type="Proteomes" id="UP001515500"/>
    </source>
</evidence>
<sequence length="168" mass="18318">MIPAYPRIFISCSGVDENAVGACYQLFFAPIDELFPDDAPILPSGFRVIPVEAKTNNLSSNHTSNQLCGDTSNTSGSRSVLTIVFQFPYEVHLSDCVAVMARQYVRSIVSAVRRVSLAISPSQHGLNMGRSLSLGSPEAHTLSTWICQSYTYHVVAELLRTNCETGES</sequence>
<evidence type="ECO:0000313" key="2">
    <source>
        <dbReference type="RefSeq" id="XP_039138495.1"/>
    </source>
</evidence>
<organism evidence="1 2">
    <name type="scientific">Dioscorea cayennensis subsp. rotundata</name>
    <name type="common">White Guinea yam</name>
    <name type="synonym">Dioscorea rotundata</name>
    <dbReference type="NCBI Taxonomy" id="55577"/>
    <lineage>
        <taxon>Eukaryota</taxon>
        <taxon>Viridiplantae</taxon>
        <taxon>Streptophyta</taxon>
        <taxon>Embryophyta</taxon>
        <taxon>Tracheophyta</taxon>
        <taxon>Spermatophyta</taxon>
        <taxon>Magnoliopsida</taxon>
        <taxon>Liliopsida</taxon>
        <taxon>Dioscoreales</taxon>
        <taxon>Dioscoreaceae</taxon>
        <taxon>Dioscorea</taxon>
    </lineage>
</organism>
<accession>A0AB40CEY5</accession>
<name>A0AB40CEY5_DIOCR</name>
<dbReference type="PANTHER" id="PTHR45950">
    <property type="entry name" value="HOMEOBOX-LEUCINE ZIPPER PROTEIN ATHB-14"/>
    <property type="match status" value="1"/>
</dbReference>
<dbReference type="AlphaFoldDB" id="A0AB40CEY5"/>
<dbReference type="InterPro" id="IPR044830">
    <property type="entry name" value="HD-Zip_III"/>
</dbReference>
<dbReference type="GO" id="GO:0003700">
    <property type="term" value="F:DNA-binding transcription factor activity"/>
    <property type="evidence" value="ECO:0007669"/>
    <property type="project" value="InterPro"/>
</dbReference>
<gene>
    <name evidence="2" type="primary">LOC120275847</name>
</gene>
<dbReference type="GeneID" id="120275847"/>
<reference evidence="2" key="1">
    <citation type="submission" date="2025-08" db="UniProtKB">
        <authorList>
            <consortium name="RefSeq"/>
        </authorList>
    </citation>
    <scope>IDENTIFICATION</scope>
</reference>
<dbReference type="RefSeq" id="XP_039138495.1">
    <property type="nucleotide sequence ID" value="XM_039282561.1"/>
</dbReference>
<dbReference type="PANTHER" id="PTHR45950:SF10">
    <property type="entry name" value="HOMEOBOX-LEUCINE ZIPPER PROTEIN REVOLUTA"/>
    <property type="match status" value="1"/>
</dbReference>
<keyword evidence="1" id="KW-1185">Reference proteome</keyword>
<dbReference type="Proteomes" id="UP001515500">
    <property type="component" value="Chromosome 14"/>
</dbReference>
<proteinExistence type="predicted"/>
<protein>
    <submittedName>
        <fullName evidence="2">Homeobox-leucine zipper protein HOX9-like</fullName>
    </submittedName>
</protein>